<name>A0A0A9ZFT5_LYGHE</name>
<feature type="transmembrane region" description="Helical" evidence="1">
    <location>
        <begin position="339"/>
        <end position="360"/>
    </location>
</feature>
<proteinExistence type="predicted"/>
<dbReference type="AlphaFoldDB" id="A0A0A9ZFT5"/>
<sequence>WFGAALSSKGEVYTWGYFGKALEVKPEDIVMFESYAPSRYCKFCNNHFYTQELFGSTPISKCSQRGGVYPTYTTASPPPSETTVRRFLKFHESVLCLKCQWPTSSKKLGGSIFHLCEKCNNALEVPSDRVKNLFYKSSNFKTDGPKKFDLRESWKIDSVYGGCSFYIIKLSSPNFLMFMGSIDGRQYQCFINNPDSVSFETVSCGGSHLAVISSRGELYTCGLGDKGQLGYKWTPAMGYMTLRKVLSDVVKVCCGDIFVQPKFKFWSCPTNFLEYISRGPAVGTLLTFDAGSKWTSYVDQLDQYFVANYVQDPRKVSLLITTLSPTVYEVLKELTYPTLILLLFINIYYYLLLFIIVIFYY</sequence>
<dbReference type="SUPFAM" id="SSF50985">
    <property type="entry name" value="RCC1/BLIP-II"/>
    <property type="match status" value="1"/>
</dbReference>
<feature type="non-terminal residue" evidence="2">
    <location>
        <position position="1"/>
    </location>
</feature>
<keyword evidence="1" id="KW-0472">Membrane</keyword>
<dbReference type="PROSITE" id="PS00626">
    <property type="entry name" value="RCC1_2"/>
    <property type="match status" value="1"/>
</dbReference>
<protein>
    <submittedName>
        <fullName evidence="2">Putative E3 ubiquitin-protein ligase HERC2</fullName>
    </submittedName>
</protein>
<dbReference type="InterPro" id="IPR009091">
    <property type="entry name" value="RCC1/BLIP-II"/>
</dbReference>
<dbReference type="Pfam" id="PF13540">
    <property type="entry name" value="RCC1_2"/>
    <property type="match status" value="1"/>
</dbReference>
<keyword evidence="1" id="KW-0812">Transmembrane</keyword>
<dbReference type="EMBL" id="GBHO01001276">
    <property type="protein sequence ID" value="JAG42328.1"/>
    <property type="molecule type" value="Transcribed_RNA"/>
</dbReference>
<evidence type="ECO:0000313" key="2">
    <source>
        <dbReference type="EMBL" id="JAG42328.1"/>
    </source>
</evidence>
<dbReference type="Gene3D" id="2.130.10.30">
    <property type="entry name" value="Regulator of chromosome condensation 1/beta-lactamase-inhibitor protein II"/>
    <property type="match status" value="1"/>
</dbReference>
<reference evidence="2" key="1">
    <citation type="journal article" date="2014" name="PLoS ONE">
        <title>Transcriptome-Based Identification of ABC Transporters in the Western Tarnished Plant Bug Lygus hesperus.</title>
        <authorList>
            <person name="Hull J.J."/>
            <person name="Chaney K."/>
            <person name="Geib S.M."/>
            <person name="Fabrick J.A."/>
            <person name="Brent C.S."/>
            <person name="Walsh D."/>
            <person name="Lavine L.C."/>
        </authorList>
    </citation>
    <scope>NUCLEOTIDE SEQUENCE</scope>
</reference>
<evidence type="ECO:0000256" key="1">
    <source>
        <dbReference type="SAM" id="Phobius"/>
    </source>
</evidence>
<reference evidence="2" key="2">
    <citation type="submission" date="2014-07" db="EMBL/GenBank/DDBJ databases">
        <authorList>
            <person name="Hull J."/>
        </authorList>
    </citation>
    <scope>NUCLEOTIDE SEQUENCE</scope>
</reference>
<keyword evidence="1" id="KW-1133">Transmembrane helix</keyword>
<gene>
    <name evidence="2" type="primary">HERC2_38</name>
    <name evidence="2" type="ORF">CM83_39738</name>
</gene>
<accession>A0A0A9ZFT5</accession>
<dbReference type="InterPro" id="IPR000408">
    <property type="entry name" value="Reg_chr_condens"/>
</dbReference>
<organism evidence="2">
    <name type="scientific">Lygus hesperus</name>
    <name type="common">Western plant bug</name>
    <dbReference type="NCBI Taxonomy" id="30085"/>
    <lineage>
        <taxon>Eukaryota</taxon>
        <taxon>Metazoa</taxon>
        <taxon>Ecdysozoa</taxon>
        <taxon>Arthropoda</taxon>
        <taxon>Hexapoda</taxon>
        <taxon>Insecta</taxon>
        <taxon>Pterygota</taxon>
        <taxon>Neoptera</taxon>
        <taxon>Paraneoptera</taxon>
        <taxon>Hemiptera</taxon>
        <taxon>Heteroptera</taxon>
        <taxon>Panheteroptera</taxon>
        <taxon>Cimicomorpha</taxon>
        <taxon>Miridae</taxon>
        <taxon>Mirini</taxon>
        <taxon>Lygus</taxon>
    </lineage>
</organism>